<dbReference type="GO" id="GO:0015986">
    <property type="term" value="P:proton motive force-driven ATP synthesis"/>
    <property type="evidence" value="ECO:0007669"/>
    <property type="project" value="InterPro"/>
</dbReference>
<feature type="domain" description="ATP synthase F1 complex delta/epsilon subunit N-terminal" evidence="2">
    <location>
        <begin position="19"/>
        <end position="76"/>
    </location>
</feature>
<keyword evidence="4" id="KW-1185">Reference proteome</keyword>
<dbReference type="InterPro" id="IPR036771">
    <property type="entry name" value="ATPsynth_dsu/esu_N"/>
</dbReference>
<sequence length="136" mass="16015">MACFDLYLQSSTQCEKMSHVVSFVGEDASGLFGILAQHTQMMTCLHFGLAWFRYDNNETEYLALPGAILYFKDNQLFLATRHYVRHKEYQAIQHILENELKSEADHLISINDSLHRLDEEMLQRLWNLKRQNAYEI</sequence>
<protein>
    <submittedName>
        <fullName evidence="3">F-type H-transporting ATPase epsilon chain</fullName>
        <ecNumber evidence="3">3.6.3.14</ecNumber>
    </submittedName>
</protein>
<dbReference type="GO" id="GO:0045259">
    <property type="term" value="C:proton-transporting ATP synthase complex"/>
    <property type="evidence" value="ECO:0007669"/>
    <property type="project" value="UniProtKB-KW"/>
</dbReference>
<dbReference type="InterPro" id="IPR020546">
    <property type="entry name" value="ATP_synth_F1_dsu/esu_N"/>
</dbReference>
<dbReference type="Pfam" id="PF02823">
    <property type="entry name" value="ATP-synt_DE_N"/>
    <property type="match status" value="1"/>
</dbReference>
<proteinExistence type="predicted"/>
<evidence type="ECO:0000259" key="2">
    <source>
        <dbReference type="Pfam" id="PF02823"/>
    </source>
</evidence>
<dbReference type="EMBL" id="LNXV01000029">
    <property type="protein sequence ID" value="KTC81259.1"/>
    <property type="molecule type" value="Genomic_DNA"/>
</dbReference>
<gene>
    <name evidence="3" type="primary">atpC_2</name>
    <name evidence="3" type="ORF">Lbru_1779</name>
</gene>
<keyword evidence="3" id="KW-0378">Hydrolase</keyword>
<dbReference type="GO" id="GO:0016787">
    <property type="term" value="F:hydrolase activity"/>
    <property type="evidence" value="ECO:0007669"/>
    <property type="project" value="UniProtKB-KW"/>
</dbReference>
<dbReference type="Gene3D" id="2.60.15.10">
    <property type="entry name" value="F0F1 ATP synthase delta/epsilon subunit, N-terminal"/>
    <property type="match status" value="1"/>
</dbReference>
<evidence type="ECO:0000256" key="1">
    <source>
        <dbReference type="ARBA" id="ARBA00023196"/>
    </source>
</evidence>
<dbReference type="EC" id="3.6.3.14" evidence="3"/>
<dbReference type="Proteomes" id="UP000054742">
    <property type="component" value="Unassembled WGS sequence"/>
</dbReference>
<dbReference type="RefSeq" id="WP_010652843.1">
    <property type="nucleotide sequence ID" value="NZ_CAAAHU010000002.1"/>
</dbReference>
<reference evidence="3 4" key="1">
    <citation type="submission" date="2015-11" db="EMBL/GenBank/DDBJ databases">
        <title>Genomic analysis of 38 Legionella species identifies large and diverse effector repertoires.</title>
        <authorList>
            <person name="Burstein D."/>
            <person name="Amaro F."/>
            <person name="Zusman T."/>
            <person name="Lifshitz Z."/>
            <person name="Cohen O."/>
            <person name="Gilbert J.A."/>
            <person name="Pupko T."/>
            <person name="Shuman H.A."/>
            <person name="Segal G."/>
        </authorList>
    </citation>
    <scope>NUCLEOTIDE SEQUENCE [LARGE SCALE GENOMIC DNA]</scope>
    <source>
        <strain evidence="3 4">ATCC 43878</strain>
    </source>
</reference>
<accession>A0A0W0SDN4</accession>
<evidence type="ECO:0000313" key="4">
    <source>
        <dbReference type="Proteomes" id="UP000054742"/>
    </source>
</evidence>
<evidence type="ECO:0000313" key="3">
    <source>
        <dbReference type="EMBL" id="KTC81259.1"/>
    </source>
</evidence>
<dbReference type="STRING" id="29422.Lbru_1779"/>
<comment type="caution">
    <text evidence="3">The sequence shown here is derived from an EMBL/GenBank/DDBJ whole genome shotgun (WGS) entry which is preliminary data.</text>
</comment>
<name>A0A0W0SDN4_9GAMM</name>
<keyword evidence="1" id="KW-0139">CF(1)</keyword>
<organism evidence="3 4">
    <name type="scientific">Legionella brunensis</name>
    <dbReference type="NCBI Taxonomy" id="29422"/>
    <lineage>
        <taxon>Bacteria</taxon>
        <taxon>Pseudomonadati</taxon>
        <taxon>Pseudomonadota</taxon>
        <taxon>Gammaproteobacteria</taxon>
        <taxon>Legionellales</taxon>
        <taxon>Legionellaceae</taxon>
        <taxon>Legionella</taxon>
    </lineage>
</organism>
<dbReference type="PATRIC" id="fig|29422.6.peg.1893"/>
<dbReference type="OrthoDB" id="272739at2"/>
<dbReference type="AlphaFoldDB" id="A0A0W0SDN4"/>
<keyword evidence="1" id="KW-0066">ATP synthesis</keyword>
<dbReference type="SUPFAM" id="SSF51344">
    <property type="entry name" value="Epsilon subunit of F1F0-ATP synthase N-terminal domain"/>
    <property type="match status" value="1"/>
</dbReference>